<evidence type="ECO:0000259" key="3">
    <source>
        <dbReference type="Pfam" id="PF20434"/>
    </source>
</evidence>
<dbReference type="AlphaFoldDB" id="A0AAD4HWS3"/>
<dbReference type="InterPro" id="IPR001375">
    <property type="entry name" value="Peptidase_S9_cat"/>
</dbReference>
<accession>A0AAD4HWS3</accession>
<dbReference type="InterPro" id="IPR029058">
    <property type="entry name" value="AB_hydrolase_fold"/>
</dbReference>
<dbReference type="InterPro" id="IPR050300">
    <property type="entry name" value="GDXG_lipolytic_enzyme"/>
</dbReference>
<dbReference type="InterPro" id="IPR049492">
    <property type="entry name" value="BD-FAE-like_dom"/>
</dbReference>
<evidence type="ECO:0000313" key="4">
    <source>
        <dbReference type="EMBL" id="KAG7285720.1"/>
    </source>
</evidence>
<evidence type="ECO:0000313" key="5">
    <source>
        <dbReference type="Proteomes" id="UP001197093"/>
    </source>
</evidence>
<reference evidence="4" key="1">
    <citation type="submission" date="2023-02" db="EMBL/GenBank/DDBJ databases">
        <authorList>
            <person name="Palmer J.M."/>
        </authorList>
    </citation>
    <scope>NUCLEOTIDE SEQUENCE</scope>
    <source>
        <strain evidence="4">FW57</strain>
    </source>
</reference>
<dbReference type="Gene3D" id="3.40.50.1820">
    <property type="entry name" value="alpha/beta hydrolase"/>
    <property type="match status" value="1"/>
</dbReference>
<evidence type="ECO:0000256" key="1">
    <source>
        <dbReference type="ARBA" id="ARBA00022801"/>
    </source>
</evidence>
<dbReference type="SUPFAM" id="SSF53474">
    <property type="entry name" value="alpha/beta-Hydrolases"/>
    <property type="match status" value="1"/>
</dbReference>
<dbReference type="GO" id="GO:0008236">
    <property type="term" value="F:serine-type peptidase activity"/>
    <property type="evidence" value="ECO:0007669"/>
    <property type="project" value="InterPro"/>
</dbReference>
<dbReference type="Proteomes" id="UP001197093">
    <property type="component" value="Unassembled WGS sequence"/>
</dbReference>
<name>A0AAD4HWS3_9PEZI</name>
<dbReference type="Pfam" id="PF20434">
    <property type="entry name" value="BD-FAE"/>
    <property type="match status" value="1"/>
</dbReference>
<comment type="caution">
    <text evidence="4">The sequence shown here is derived from an EMBL/GenBank/DDBJ whole genome shotgun (WGS) entry which is preliminary data.</text>
</comment>
<keyword evidence="5" id="KW-1185">Reference proteome</keyword>
<dbReference type="PANTHER" id="PTHR48081:SF3">
    <property type="entry name" value="ALPHA_BETA HYDROLASE FOLD-3 DOMAIN-CONTAINING PROTEIN"/>
    <property type="match status" value="1"/>
</dbReference>
<proteinExistence type="predicted"/>
<sequence length="323" mass="35157">MASPSSFRAVYKVVDEQEIDVDVYLPQSETAKGVAGYPVIIDIHGGAFMLGSSDMVNKDQIQDCLNRGWIVLVPNHRLCPQVDLLDGPMRDCRDLLAWVYDGGLQDAVTSETNIPYSLDLDHVFAFGTSSGGTLALSLGFGVPRRVAGIFDMYGPCNFSDGFWTSELPHIASKLPAGLTEDFINQVYAERPVPIRGGVSLEGQAPGAPNFSDPRQAFAFTQIAQGSVMKAIYPKGDWDTVDPLRNISASFPPTFIVHGTEDVMVPMSLSKDLHAGLLAHGVKCGMEEVPDEGHTFAAKMKVGSRTWEIQRKGFDFLESLIDQA</sequence>
<dbReference type="PANTHER" id="PTHR48081">
    <property type="entry name" value="AB HYDROLASE SUPERFAMILY PROTEIN C4A8.06C"/>
    <property type="match status" value="1"/>
</dbReference>
<feature type="domain" description="Peptidase S9 prolyl oligopeptidase catalytic" evidence="2">
    <location>
        <begin position="237"/>
        <end position="298"/>
    </location>
</feature>
<dbReference type="GO" id="GO:0006508">
    <property type="term" value="P:proteolysis"/>
    <property type="evidence" value="ECO:0007669"/>
    <property type="project" value="InterPro"/>
</dbReference>
<dbReference type="EMBL" id="JAHCVI010000004">
    <property type="protein sequence ID" value="KAG7285720.1"/>
    <property type="molecule type" value="Genomic_DNA"/>
</dbReference>
<keyword evidence="1" id="KW-0378">Hydrolase</keyword>
<evidence type="ECO:0000259" key="2">
    <source>
        <dbReference type="Pfam" id="PF00326"/>
    </source>
</evidence>
<gene>
    <name evidence="4" type="ORF">NEMBOFW57_008014</name>
</gene>
<dbReference type="Pfam" id="PF00326">
    <property type="entry name" value="Peptidase_S9"/>
    <property type="match status" value="1"/>
</dbReference>
<protein>
    <submittedName>
        <fullName evidence="4">Uncharacterized protein</fullName>
    </submittedName>
</protein>
<feature type="domain" description="BD-FAE-like" evidence="3">
    <location>
        <begin position="22"/>
        <end position="140"/>
    </location>
</feature>
<organism evidence="4 5">
    <name type="scientific">Staphylotrichum longicolle</name>
    <dbReference type="NCBI Taxonomy" id="669026"/>
    <lineage>
        <taxon>Eukaryota</taxon>
        <taxon>Fungi</taxon>
        <taxon>Dikarya</taxon>
        <taxon>Ascomycota</taxon>
        <taxon>Pezizomycotina</taxon>
        <taxon>Sordariomycetes</taxon>
        <taxon>Sordariomycetidae</taxon>
        <taxon>Sordariales</taxon>
        <taxon>Chaetomiaceae</taxon>
        <taxon>Staphylotrichum</taxon>
    </lineage>
</organism>